<dbReference type="Ensembl" id="ENSXCOT00000013395.1">
    <property type="protein sequence ID" value="ENSXCOP00000013232.1"/>
    <property type="gene ID" value="ENSXCOG00000010023.1"/>
</dbReference>
<dbReference type="Gene3D" id="1.25.10.10">
    <property type="entry name" value="Leucine-rich Repeat Variant"/>
    <property type="match status" value="1"/>
</dbReference>
<feature type="compositionally biased region" description="Basic and acidic residues" evidence="1">
    <location>
        <begin position="400"/>
        <end position="423"/>
    </location>
</feature>
<dbReference type="GO" id="GO:0005815">
    <property type="term" value="C:microtubule organizing center"/>
    <property type="evidence" value="ECO:0007669"/>
    <property type="project" value="TreeGrafter"/>
</dbReference>
<accession>A0A3B5LQB5</accession>
<dbReference type="InterPro" id="IPR011989">
    <property type="entry name" value="ARM-like"/>
</dbReference>
<dbReference type="GO" id="GO:0090307">
    <property type="term" value="P:mitotic spindle assembly"/>
    <property type="evidence" value="ECO:0007669"/>
    <property type="project" value="TreeGrafter"/>
</dbReference>
<dbReference type="GO" id="GO:0045180">
    <property type="term" value="C:basal cortex"/>
    <property type="evidence" value="ECO:0007669"/>
    <property type="project" value="TreeGrafter"/>
</dbReference>
<dbReference type="InterPro" id="IPR016024">
    <property type="entry name" value="ARM-type_fold"/>
</dbReference>
<dbReference type="PANTHER" id="PTHR21567">
    <property type="entry name" value="CLASP"/>
    <property type="match status" value="1"/>
</dbReference>
<dbReference type="PANTHER" id="PTHR21567:SF28">
    <property type="entry name" value="CLIP-ASSOCIATING PROTEIN 1"/>
    <property type="match status" value="1"/>
</dbReference>
<dbReference type="InterPro" id="IPR034085">
    <property type="entry name" value="TOG"/>
</dbReference>
<protein>
    <recommendedName>
        <fullName evidence="2">TOG domain-containing protein</fullName>
    </recommendedName>
</protein>
<dbReference type="FunFam" id="1.25.10.10:FF:000005">
    <property type="entry name" value="CLIP-associating protein 1 isoform 2"/>
    <property type="match status" value="1"/>
</dbReference>
<organism evidence="3 4">
    <name type="scientific">Xiphophorus couchianus</name>
    <name type="common">Monterrey platyfish</name>
    <dbReference type="NCBI Taxonomy" id="32473"/>
    <lineage>
        <taxon>Eukaryota</taxon>
        <taxon>Metazoa</taxon>
        <taxon>Chordata</taxon>
        <taxon>Craniata</taxon>
        <taxon>Vertebrata</taxon>
        <taxon>Euteleostomi</taxon>
        <taxon>Actinopterygii</taxon>
        <taxon>Neopterygii</taxon>
        <taxon>Teleostei</taxon>
        <taxon>Neoteleostei</taxon>
        <taxon>Acanthomorphata</taxon>
        <taxon>Ovalentaria</taxon>
        <taxon>Atherinomorphae</taxon>
        <taxon>Cyprinodontiformes</taxon>
        <taxon>Poeciliidae</taxon>
        <taxon>Poeciliinae</taxon>
        <taxon>Xiphophorus</taxon>
    </lineage>
</organism>
<dbReference type="AlphaFoldDB" id="A0A3B5LQB5"/>
<dbReference type="InterPro" id="IPR024395">
    <property type="entry name" value="CLASP_N_dom"/>
</dbReference>
<dbReference type="GO" id="GO:0005876">
    <property type="term" value="C:spindle microtubule"/>
    <property type="evidence" value="ECO:0007669"/>
    <property type="project" value="TreeGrafter"/>
</dbReference>
<proteinExistence type="predicted"/>
<keyword evidence="4" id="KW-1185">Reference proteome</keyword>
<dbReference type="GO" id="GO:0043515">
    <property type="term" value="F:kinetochore binding"/>
    <property type="evidence" value="ECO:0007669"/>
    <property type="project" value="TreeGrafter"/>
</dbReference>
<dbReference type="GO" id="GO:0005881">
    <property type="term" value="C:cytoplasmic microtubule"/>
    <property type="evidence" value="ECO:0007669"/>
    <property type="project" value="TreeGrafter"/>
</dbReference>
<feature type="region of interest" description="Disordered" evidence="1">
    <location>
        <begin position="299"/>
        <end position="344"/>
    </location>
</feature>
<dbReference type="STRING" id="32473.ENSXCOP00000013232"/>
<dbReference type="GO" id="GO:0008017">
    <property type="term" value="F:microtubule binding"/>
    <property type="evidence" value="ECO:0007669"/>
    <property type="project" value="TreeGrafter"/>
</dbReference>
<name>A0A3B5LQB5_9TELE</name>
<reference evidence="3" key="1">
    <citation type="submission" date="2025-08" db="UniProtKB">
        <authorList>
            <consortium name="Ensembl"/>
        </authorList>
    </citation>
    <scope>IDENTIFICATION</scope>
</reference>
<feature type="compositionally biased region" description="Low complexity" evidence="1">
    <location>
        <begin position="299"/>
        <end position="312"/>
    </location>
</feature>
<dbReference type="Pfam" id="PF12348">
    <property type="entry name" value="CLASP_N"/>
    <property type="match status" value="1"/>
</dbReference>
<dbReference type="GeneTree" id="ENSGT00940000154817"/>
<evidence type="ECO:0000259" key="2">
    <source>
        <dbReference type="SMART" id="SM01349"/>
    </source>
</evidence>
<feature type="region of interest" description="Disordered" evidence="1">
    <location>
        <begin position="397"/>
        <end position="423"/>
    </location>
</feature>
<evidence type="ECO:0000256" key="1">
    <source>
        <dbReference type="SAM" id="MobiDB-lite"/>
    </source>
</evidence>
<dbReference type="SUPFAM" id="SSF48371">
    <property type="entry name" value="ARM repeat"/>
    <property type="match status" value="1"/>
</dbReference>
<sequence length="423" mass="46199">KKLEQTFIIFSRLGYKTFEDDESVDGRRSSSRAASVSGRKAVSMGSFRRPSAPRVHVAGAVDEEDFIRAFEDVPTVQIYSNREVEEAMTKIRDVLSDDKKDWELRVAALKKLRSLLLAGAPEFDCFLQQLRLLEASFKLSAKDLRSQVVREACITLGHLSAVLGSRFDHAAEAIMPPLLNLVPNSAKVMATSGVAAIRLILRHTHCPRLVPIISSSCSSKSVAVRRSDRIYLHGALLMETIKKGIHDADAEARSVARKCYWSYQGHFNREAELLFQGLESAYQRALQAHLRSGDALVSLPASDRSSSSSQESLNAPRRPGAASSPGALQRSRSNVDVNASASARSRMPAVSAAAAALSPGSYASLGQNQNVPLAPPTSQGSRVVLHHLVFILRASTDQEDERRNRCHGDGRPEPREGRLSVPA</sequence>
<feature type="domain" description="TOG" evidence="2">
    <location>
        <begin position="77"/>
        <end position="301"/>
    </location>
</feature>
<dbReference type="GO" id="GO:0040001">
    <property type="term" value="P:establishment of mitotic spindle localization"/>
    <property type="evidence" value="ECO:0007669"/>
    <property type="project" value="TreeGrafter"/>
</dbReference>
<dbReference type="Proteomes" id="UP000261380">
    <property type="component" value="Unplaced"/>
</dbReference>
<reference evidence="3" key="2">
    <citation type="submission" date="2025-09" db="UniProtKB">
        <authorList>
            <consortium name="Ensembl"/>
        </authorList>
    </citation>
    <scope>IDENTIFICATION</scope>
</reference>
<evidence type="ECO:0000313" key="4">
    <source>
        <dbReference type="Proteomes" id="UP000261380"/>
    </source>
</evidence>
<dbReference type="GO" id="GO:0072686">
    <property type="term" value="C:mitotic spindle"/>
    <property type="evidence" value="ECO:0007669"/>
    <property type="project" value="TreeGrafter"/>
</dbReference>
<evidence type="ECO:0000313" key="3">
    <source>
        <dbReference type="Ensembl" id="ENSXCOP00000013232.1"/>
    </source>
</evidence>
<dbReference type="SMART" id="SM01349">
    <property type="entry name" value="TOG"/>
    <property type="match status" value="1"/>
</dbReference>
<dbReference type="GO" id="GO:0000776">
    <property type="term" value="C:kinetochore"/>
    <property type="evidence" value="ECO:0007669"/>
    <property type="project" value="UniProtKB-KW"/>
</dbReference>